<dbReference type="GO" id="GO:0016020">
    <property type="term" value="C:membrane"/>
    <property type="evidence" value="ECO:0007669"/>
    <property type="project" value="UniProtKB-SubCell"/>
</dbReference>
<keyword evidence="2" id="KW-0328">Glycosyltransferase</keyword>
<dbReference type="PANTHER" id="PTHR46671:SF7">
    <property type="entry name" value="CORE-2_I-BRANCHING ENZYME"/>
    <property type="match status" value="1"/>
</dbReference>
<dbReference type="PANTHER" id="PTHR46671">
    <property type="entry name" value="PROTEIN CBG11221"/>
    <property type="match status" value="1"/>
</dbReference>
<proteinExistence type="predicted"/>
<dbReference type="EMBL" id="UYYB01096375">
    <property type="protein sequence ID" value="VDM76117.1"/>
    <property type="molecule type" value="Genomic_DNA"/>
</dbReference>
<organism evidence="6 7">
    <name type="scientific">Strongylus vulgaris</name>
    <name type="common">Blood worm</name>
    <dbReference type="NCBI Taxonomy" id="40348"/>
    <lineage>
        <taxon>Eukaryota</taxon>
        <taxon>Metazoa</taxon>
        <taxon>Ecdysozoa</taxon>
        <taxon>Nematoda</taxon>
        <taxon>Chromadorea</taxon>
        <taxon>Rhabditida</taxon>
        <taxon>Rhabditina</taxon>
        <taxon>Rhabditomorpha</taxon>
        <taxon>Strongyloidea</taxon>
        <taxon>Strongylidae</taxon>
        <taxon>Strongylus</taxon>
    </lineage>
</organism>
<keyword evidence="4" id="KW-0472">Membrane</keyword>
<dbReference type="Pfam" id="PF02485">
    <property type="entry name" value="Branch"/>
    <property type="match status" value="1"/>
</dbReference>
<dbReference type="Proteomes" id="UP000270094">
    <property type="component" value="Unassembled WGS sequence"/>
</dbReference>
<name>A0A3P7JIZ1_STRVU</name>
<sequence length="105" mass="12113">MASIYRTFGGANDIHVRECETQRWNHSARWDARSLKLFRNESNVTFTQLNANVTIARGLVQSSLSRAAVDWAVNIVDLSTLLDQINIEIKLNFEMWGDEVDKENW</sequence>
<evidence type="ECO:0000313" key="7">
    <source>
        <dbReference type="Proteomes" id="UP000270094"/>
    </source>
</evidence>
<keyword evidence="5" id="KW-0325">Glycoprotein</keyword>
<evidence type="ECO:0000256" key="3">
    <source>
        <dbReference type="ARBA" id="ARBA00022679"/>
    </source>
</evidence>
<evidence type="ECO:0000256" key="2">
    <source>
        <dbReference type="ARBA" id="ARBA00022676"/>
    </source>
</evidence>
<keyword evidence="7" id="KW-1185">Reference proteome</keyword>
<reference evidence="6 7" key="1">
    <citation type="submission" date="2018-11" db="EMBL/GenBank/DDBJ databases">
        <authorList>
            <consortium name="Pathogen Informatics"/>
        </authorList>
    </citation>
    <scope>NUCLEOTIDE SEQUENCE [LARGE SCALE GENOMIC DNA]</scope>
</reference>
<dbReference type="AlphaFoldDB" id="A0A3P7JIZ1"/>
<dbReference type="InterPro" id="IPR003406">
    <property type="entry name" value="Glyco_trans_14"/>
</dbReference>
<evidence type="ECO:0000256" key="1">
    <source>
        <dbReference type="ARBA" id="ARBA00004606"/>
    </source>
</evidence>
<evidence type="ECO:0000256" key="5">
    <source>
        <dbReference type="ARBA" id="ARBA00023180"/>
    </source>
</evidence>
<comment type="subcellular location">
    <subcellularLocation>
        <location evidence="1">Membrane</location>
        <topology evidence="1">Single-pass type II membrane protein</topology>
    </subcellularLocation>
</comment>
<keyword evidence="3" id="KW-0808">Transferase</keyword>
<evidence type="ECO:0000313" key="6">
    <source>
        <dbReference type="EMBL" id="VDM76117.1"/>
    </source>
</evidence>
<dbReference type="OrthoDB" id="5827772at2759"/>
<protein>
    <submittedName>
        <fullName evidence="6">Uncharacterized protein</fullName>
    </submittedName>
</protein>
<evidence type="ECO:0000256" key="4">
    <source>
        <dbReference type="ARBA" id="ARBA00023136"/>
    </source>
</evidence>
<dbReference type="GO" id="GO:0016757">
    <property type="term" value="F:glycosyltransferase activity"/>
    <property type="evidence" value="ECO:0007669"/>
    <property type="project" value="UniProtKB-KW"/>
</dbReference>
<accession>A0A3P7JIZ1</accession>
<gene>
    <name evidence="6" type="ORF">SVUK_LOCUS11115</name>
</gene>